<sequence length="574" mass="65908">MRKAVNLNLFKGFVIGRDSVVISHLQYADDTLCIGEASVENLWTLKAILRGFEMTSGLKVNFWKSGLSGVNVSPTFLEMACTFLNCRIGSIPFKYLGLPIGANPKRLATWEPLLEHLRGRLGSWRNKHISLGGRIVMINAVLNAIPIFYLSFMKMPVTVRKLVVRIQREFLWGGVRGGNKINWVKWSVVCKKKCNGGLGVRDVRIVNLSLLAKWRWRFLQPGRPLWKVVLMAKYGNHISQEVDWSGVRIPIVASNWWKDICSLDKAVESKNWLADSIGRKLGNGLDTKFWTTKWMGNAPLALLFPRLFSLSNHKEGMVADFSEVVGEARVWSFSWRRVLFRWEEDLVVRLREILAPTIFSFESDKWVWILEEEGIFSVNSAYNFLLEEFDLDIVLDSDGREVLEHIWHSPAPSKVIAFSWQLLLDRIPTRGNLVLRGIPLSDVPWECVGCAGKMETSIHLFLFCPAAMLVWSEIFKWLGVLVIIPPSLSSLFEVMWGLSNNKKIRKGYLMIWHATLWSIWKVRNASLFVNGSFNPKGIAEDIKILSWKWSLARVKMSPCMFYEWTWDPGDCLRR</sequence>
<protein>
    <recommendedName>
        <fullName evidence="2">Reverse transcriptase zinc-binding domain-containing protein</fullName>
    </recommendedName>
</protein>
<keyword evidence="1" id="KW-0472">Membrane</keyword>
<dbReference type="InterPro" id="IPR026960">
    <property type="entry name" value="RVT-Znf"/>
</dbReference>
<dbReference type="EMBL" id="DF973248">
    <property type="protein sequence ID" value="GAU22479.1"/>
    <property type="molecule type" value="Genomic_DNA"/>
</dbReference>
<dbReference type="PANTHER" id="PTHR33116">
    <property type="entry name" value="REVERSE TRANSCRIPTASE ZINC-BINDING DOMAIN-CONTAINING PROTEIN-RELATED-RELATED"/>
    <property type="match status" value="1"/>
</dbReference>
<dbReference type="Pfam" id="PF13966">
    <property type="entry name" value="zf-RVT"/>
    <property type="match status" value="1"/>
</dbReference>
<dbReference type="PANTHER" id="PTHR33116:SF78">
    <property type="entry name" value="OS12G0587133 PROTEIN"/>
    <property type="match status" value="1"/>
</dbReference>
<organism evidence="3 4">
    <name type="scientific">Trifolium subterraneum</name>
    <name type="common">Subterranean clover</name>
    <dbReference type="NCBI Taxonomy" id="3900"/>
    <lineage>
        <taxon>Eukaryota</taxon>
        <taxon>Viridiplantae</taxon>
        <taxon>Streptophyta</taxon>
        <taxon>Embryophyta</taxon>
        <taxon>Tracheophyta</taxon>
        <taxon>Spermatophyta</taxon>
        <taxon>Magnoliopsida</taxon>
        <taxon>eudicotyledons</taxon>
        <taxon>Gunneridae</taxon>
        <taxon>Pentapetalae</taxon>
        <taxon>rosids</taxon>
        <taxon>fabids</taxon>
        <taxon>Fabales</taxon>
        <taxon>Fabaceae</taxon>
        <taxon>Papilionoideae</taxon>
        <taxon>50 kb inversion clade</taxon>
        <taxon>NPAAA clade</taxon>
        <taxon>Hologalegina</taxon>
        <taxon>IRL clade</taxon>
        <taxon>Trifolieae</taxon>
        <taxon>Trifolium</taxon>
    </lineage>
</organism>
<evidence type="ECO:0000259" key="2">
    <source>
        <dbReference type="Pfam" id="PF13966"/>
    </source>
</evidence>
<keyword evidence="4" id="KW-1185">Reference proteome</keyword>
<keyword evidence="1" id="KW-1133">Transmembrane helix</keyword>
<evidence type="ECO:0000256" key="1">
    <source>
        <dbReference type="SAM" id="Phobius"/>
    </source>
</evidence>
<evidence type="ECO:0000313" key="3">
    <source>
        <dbReference type="EMBL" id="GAU22479.1"/>
    </source>
</evidence>
<evidence type="ECO:0000313" key="4">
    <source>
        <dbReference type="Proteomes" id="UP000242715"/>
    </source>
</evidence>
<accession>A0A2Z6MU81</accession>
<dbReference type="Proteomes" id="UP000242715">
    <property type="component" value="Unassembled WGS sequence"/>
</dbReference>
<reference evidence="4" key="1">
    <citation type="journal article" date="2017" name="Front. Plant Sci.">
        <title>Climate Clever Clovers: New Paradigm to Reduce the Environmental Footprint of Ruminants by Breeding Low Methanogenic Forages Utilizing Haplotype Variation.</title>
        <authorList>
            <person name="Kaur P."/>
            <person name="Appels R."/>
            <person name="Bayer P.E."/>
            <person name="Keeble-Gagnere G."/>
            <person name="Wang J."/>
            <person name="Hirakawa H."/>
            <person name="Shirasawa K."/>
            <person name="Vercoe P."/>
            <person name="Stefanova K."/>
            <person name="Durmic Z."/>
            <person name="Nichols P."/>
            <person name="Revell C."/>
            <person name="Isobe S.N."/>
            <person name="Edwards D."/>
            <person name="Erskine W."/>
        </authorList>
    </citation>
    <scope>NUCLEOTIDE SEQUENCE [LARGE SCALE GENOMIC DNA]</scope>
    <source>
        <strain evidence="4">cv. Daliak</strain>
    </source>
</reference>
<proteinExistence type="predicted"/>
<name>A0A2Z6MU81_TRISU</name>
<dbReference type="OrthoDB" id="1434514at2759"/>
<dbReference type="AlphaFoldDB" id="A0A2Z6MU81"/>
<feature type="domain" description="Reverse transcriptase zinc-binding" evidence="2">
    <location>
        <begin position="376"/>
        <end position="471"/>
    </location>
</feature>
<keyword evidence="1" id="KW-0812">Transmembrane</keyword>
<gene>
    <name evidence="3" type="ORF">TSUD_295980</name>
</gene>
<feature type="transmembrane region" description="Helical" evidence="1">
    <location>
        <begin position="131"/>
        <end position="152"/>
    </location>
</feature>